<dbReference type="GO" id="GO:0050378">
    <property type="term" value="F:UDP-glucuronate 4-epimerase activity"/>
    <property type="evidence" value="ECO:0007669"/>
    <property type="project" value="UniProtKB-EC"/>
</dbReference>
<keyword evidence="3" id="KW-0413">Isomerase</keyword>
<evidence type="ECO:0000313" key="4">
    <source>
        <dbReference type="Proteomes" id="UP000560658"/>
    </source>
</evidence>
<reference evidence="3" key="1">
    <citation type="submission" date="2020-08" db="EMBL/GenBank/DDBJ databases">
        <title>Genomic Encyclopedia of Type Strains, Phase IV (KMG-IV): sequencing the most valuable type-strain genomes for metagenomic binning, comparative biology and taxonomic classification.</title>
        <authorList>
            <person name="Goeker M."/>
        </authorList>
    </citation>
    <scope>NUCLEOTIDE SEQUENCE [LARGE SCALE GENOMIC DNA]</scope>
    <source>
        <strain evidence="3">DSM 105720</strain>
    </source>
</reference>
<dbReference type="EMBL" id="JACIER010000027">
    <property type="protein sequence ID" value="MBB4046297.1"/>
    <property type="molecule type" value="Genomic_DNA"/>
</dbReference>
<dbReference type="PANTHER" id="PTHR43574">
    <property type="entry name" value="EPIMERASE-RELATED"/>
    <property type="match status" value="1"/>
</dbReference>
<dbReference type="Proteomes" id="UP000560658">
    <property type="component" value="Unassembled WGS sequence"/>
</dbReference>
<dbReference type="InterPro" id="IPR001509">
    <property type="entry name" value="Epimerase_deHydtase"/>
</dbReference>
<dbReference type="AlphaFoldDB" id="A0A840D1G1"/>
<evidence type="ECO:0000313" key="3">
    <source>
        <dbReference type="EMBL" id="MBB4046297.1"/>
    </source>
</evidence>
<evidence type="ECO:0000256" key="1">
    <source>
        <dbReference type="ARBA" id="ARBA00023027"/>
    </source>
</evidence>
<dbReference type="Pfam" id="PF01370">
    <property type="entry name" value="Epimerase"/>
    <property type="match status" value="1"/>
</dbReference>
<dbReference type="InterPro" id="IPR036291">
    <property type="entry name" value="NAD(P)-bd_dom_sf"/>
</dbReference>
<dbReference type="EC" id="5.1.3.6" evidence="3"/>
<keyword evidence="4" id="KW-1185">Reference proteome</keyword>
<protein>
    <submittedName>
        <fullName evidence="3">UDP-glucuronate 4-epimerase</fullName>
        <ecNumber evidence="3">5.1.3.6</ecNumber>
    </submittedName>
</protein>
<feature type="domain" description="NAD-dependent epimerase/dehydratase" evidence="2">
    <location>
        <begin position="3"/>
        <end position="263"/>
    </location>
</feature>
<keyword evidence="1" id="KW-0520">NAD</keyword>
<dbReference type="PRINTS" id="PR01713">
    <property type="entry name" value="NUCEPIMERASE"/>
</dbReference>
<accession>A0A840D1G1</accession>
<dbReference type="Gene3D" id="3.40.50.720">
    <property type="entry name" value="NAD(P)-binding Rossmann-like Domain"/>
    <property type="match status" value="1"/>
</dbReference>
<proteinExistence type="predicted"/>
<evidence type="ECO:0000259" key="2">
    <source>
        <dbReference type="Pfam" id="PF01370"/>
    </source>
</evidence>
<comment type="caution">
    <text evidence="3">The sequence shown here is derived from an EMBL/GenBank/DDBJ whole genome shotgun (WGS) entry which is preliminary data.</text>
</comment>
<name>A0A840D1G1_9BACE</name>
<dbReference type="SUPFAM" id="SSF51735">
    <property type="entry name" value="NAD(P)-binding Rossmann-fold domains"/>
    <property type="match status" value="1"/>
</dbReference>
<gene>
    <name evidence="3" type="ORF">GGR06_004131</name>
</gene>
<organism evidence="3 4">
    <name type="scientific">Bacteroides reticulotermitis</name>
    <dbReference type="NCBI Taxonomy" id="1133319"/>
    <lineage>
        <taxon>Bacteria</taxon>
        <taxon>Pseudomonadati</taxon>
        <taxon>Bacteroidota</taxon>
        <taxon>Bacteroidia</taxon>
        <taxon>Bacteroidales</taxon>
        <taxon>Bacteroidaceae</taxon>
        <taxon>Bacteroides</taxon>
    </lineage>
</organism>
<sequence>MKILVTGAAGFIGSSLIKALLAQKHEVIGLDCINSYYDMSLKYARLAEAGIPQAGITDNRKLASSTYPTYHFIRLNLTDRAHMETLFDTEQFEVVVNLAAQAGVRYSIENPYAYVESNVLGFLNILENCRHHPVKHLIYASSSSIYGQSDHVPYAETDVTDAPVSLYAATKKTDELMAHSYSKLFGIPTTGVRFFTVYGPWGRPDMAPFLFMKSILNGDPIKVFNHGKLSRDFTYIDDIVSGLMCMLEQPSTQAVPYRIYNIGNSAPVELLDFIAAIEKVTGRKAMMQMTEMQPGDVYCTYADTTHLQRDFGYKPSVSIEEGLLRFYNWYKAFYGRDRVMEREGAKSIVNTCNSLVY</sequence>
<dbReference type="RefSeq" id="WP_183209564.1">
    <property type="nucleotide sequence ID" value="NZ_JACIER010000027.1"/>
</dbReference>